<gene>
    <name evidence="2" type="ORF">WG901_05360</name>
</gene>
<organism evidence="2 3">
    <name type="scientific">Novosphingobium anseongense</name>
    <dbReference type="NCBI Taxonomy" id="3133436"/>
    <lineage>
        <taxon>Bacteria</taxon>
        <taxon>Pseudomonadati</taxon>
        <taxon>Pseudomonadota</taxon>
        <taxon>Alphaproteobacteria</taxon>
        <taxon>Sphingomonadales</taxon>
        <taxon>Sphingomonadaceae</taxon>
        <taxon>Novosphingobium</taxon>
    </lineage>
</organism>
<dbReference type="Pfam" id="PF07931">
    <property type="entry name" value="CPT"/>
    <property type="match status" value="1"/>
</dbReference>
<dbReference type="Proteomes" id="UP001361239">
    <property type="component" value="Unassembled WGS sequence"/>
</dbReference>
<feature type="region of interest" description="Disordered" evidence="1">
    <location>
        <begin position="53"/>
        <end position="72"/>
    </location>
</feature>
<evidence type="ECO:0000313" key="3">
    <source>
        <dbReference type="Proteomes" id="UP001361239"/>
    </source>
</evidence>
<keyword evidence="3" id="KW-1185">Reference proteome</keyword>
<protein>
    <submittedName>
        <fullName evidence="2">AAA family ATPase</fullName>
    </submittedName>
</protein>
<dbReference type="EMBL" id="JBBHJZ010000001">
    <property type="protein sequence ID" value="MEJ5976051.1"/>
    <property type="molecule type" value="Genomic_DNA"/>
</dbReference>
<proteinExistence type="predicted"/>
<dbReference type="InterPro" id="IPR027417">
    <property type="entry name" value="P-loop_NTPase"/>
</dbReference>
<sequence>MTKLVIVTGTTGSGKTTTCKEFVAQADDLWLHFGVDTMLGTLVPRKFVDGGARSGESLHMAPDDPADPEGPAHMDFGRQGGRLIDTYHRMVRAAVENGERVILDHVATTDPPILPNLVAHFRDLPSLFVALKPPQDILGTRIAGRIAEVEKVLGPEQAARNNEGTRRASAFVAREIFRHDCFDMVLDTGALSPAEVARAILDRVENGPPGDALARLA</sequence>
<comment type="caution">
    <text evidence="2">The sequence shown here is derived from an EMBL/GenBank/DDBJ whole genome shotgun (WGS) entry which is preliminary data.</text>
</comment>
<reference evidence="2 3" key="1">
    <citation type="submission" date="2024-03" db="EMBL/GenBank/DDBJ databases">
        <authorList>
            <person name="Jo J.-H."/>
        </authorList>
    </citation>
    <scope>NUCLEOTIDE SEQUENCE [LARGE SCALE GENOMIC DNA]</scope>
    <source>
        <strain evidence="2 3">PS1R-30</strain>
    </source>
</reference>
<accession>A0ABU8RSQ8</accession>
<evidence type="ECO:0000256" key="1">
    <source>
        <dbReference type="SAM" id="MobiDB-lite"/>
    </source>
</evidence>
<evidence type="ECO:0000313" key="2">
    <source>
        <dbReference type="EMBL" id="MEJ5976051.1"/>
    </source>
</evidence>
<dbReference type="SUPFAM" id="SSF52540">
    <property type="entry name" value="P-loop containing nucleoside triphosphate hydrolases"/>
    <property type="match status" value="1"/>
</dbReference>
<dbReference type="Gene3D" id="3.40.50.300">
    <property type="entry name" value="P-loop containing nucleotide triphosphate hydrolases"/>
    <property type="match status" value="1"/>
</dbReference>
<name>A0ABU8RSQ8_9SPHN</name>
<dbReference type="RefSeq" id="WP_339585972.1">
    <property type="nucleotide sequence ID" value="NZ_JBBHJZ010000001.1"/>
</dbReference>